<dbReference type="EnsemblPlants" id="LPERR11G11570.1">
    <property type="protein sequence ID" value="LPERR11G11570.1"/>
    <property type="gene ID" value="LPERR11G11570"/>
</dbReference>
<feature type="domain" description="NAC" evidence="5">
    <location>
        <begin position="16"/>
        <end position="126"/>
    </location>
</feature>
<dbReference type="PANTHER" id="PTHR31719:SF177">
    <property type="entry name" value="OS11G0512600 PROTEIN"/>
    <property type="match status" value="1"/>
</dbReference>
<keyword evidence="1" id="KW-0805">Transcription regulation</keyword>
<evidence type="ECO:0000256" key="3">
    <source>
        <dbReference type="ARBA" id="ARBA00023163"/>
    </source>
</evidence>
<dbReference type="HOGENOM" id="CLU_035664_11_3_1"/>
<evidence type="ECO:0000313" key="6">
    <source>
        <dbReference type="EnsemblPlants" id="LPERR11G11570.1"/>
    </source>
</evidence>
<dbReference type="Gene3D" id="2.170.150.80">
    <property type="entry name" value="NAC domain"/>
    <property type="match status" value="1"/>
</dbReference>
<organism evidence="6 7">
    <name type="scientific">Leersia perrieri</name>
    <dbReference type="NCBI Taxonomy" id="77586"/>
    <lineage>
        <taxon>Eukaryota</taxon>
        <taxon>Viridiplantae</taxon>
        <taxon>Streptophyta</taxon>
        <taxon>Embryophyta</taxon>
        <taxon>Tracheophyta</taxon>
        <taxon>Spermatophyta</taxon>
        <taxon>Magnoliopsida</taxon>
        <taxon>Liliopsida</taxon>
        <taxon>Poales</taxon>
        <taxon>Poaceae</taxon>
        <taxon>BOP clade</taxon>
        <taxon>Oryzoideae</taxon>
        <taxon>Oryzeae</taxon>
        <taxon>Oryzinae</taxon>
        <taxon>Leersia</taxon>
    </lineage>
</organism>
<dbReference type="PANTHER" id="PTHR31719">
    <property type="entry name" value="NAC TRANSCRIPTION FACTOR 56"/>
    <property type="match status" value="1"/>
</dbReference>
<reference evidence="6 7" key="1">
    <citation type="submission" date="2012-08" db="EMBL/GenBank/DDBJ databases">
        <title>Oryza genome evolution.</title>
        <authorList>
            <person name="Wing R.A."/>
        </authorList>
    </citation>
    <scope>NUCLEOTIDE SEQUENCE</scope>
</reference>
<reference evidence="6" key="3">
    <citation type="submission" date="2015-04" db="UniProtKB">
        <authorList>
            <consortium name="EnsemblPlants"/>
        </authorList>
    </citation>
    <scope>IDENTIFICATION</scope>
</reference>
<protein>
    <recommendedName>
        <fullName evidence="5">NAC domain-containing protein</fullName>
    </recommendedName>
</protein>
<dbReference type="Proteomes" id="UP000032180">
    <property type="component" value="Chromosome 11"/>
</dbReference>
<dbReference type="GO" id="GO:0048731">
    <property type="term" value="P:system development"/>
    <property type="evidence" value="ECO:0007669"/>
    <property type="project" value="TreeGrafter"/>
</dbReference>
<dbReference type="AlphaFoldDB" id="A0A0D9XSD3"/>
<keyword evidence="2" id="KW-0238">DNA-binding</keyword>
<proteinExistence type="predicted"/>
<dbReference type="GO" id="GO:0006355">
    <property type="term" value="P:regulation of DNA-templated transcription"/>
    <property type="evidence" value="ECO:0007669"/>
    <property type="project" value="InterPro"/>
</dbReference>
<dbReference type="PROSITE" id="PS51005">
    <property type="entry name" value="NAC"/>
    <property type="match status" value="1"/>
</dbReference>
<evidence type="ECO:0000259" key="5">
    <source>
        <dbReference type="PROSITE" id="PS51005"/>
    </source>
</evidence>
<accession>A0A0D9XSD3</accession>
<keyword evidence="3" id="KW-0804">Transcription</keyword>
<dbReference type="Pfam" id="PF02365">
    <property type="entry name" value="NAM"/>
    <property type="match status" value="1"/>
</dbReference>
<evidence type="ECO:0000256" key="2">
    <source>
        <dbReference type="ARBA" id="ARBA00023125"/>
    </source>
</evidence>
<keyword evidence="7" id="KW-1185">Reference proteome</keyword>
<dbReference type="InterPro" id="IPR003441">
    <property type="entry name" value="NAC-dom"/>
</dbReference>
<sequence length="126" mass="14191">MSGISIPMVNGTMMHLPPGYWFCPTEDVLVINYLYPCALHAPLPCEIITEINILQHHPSDIVLVEESRTGKHFFTRKEMKYPGGRRNNRVAGNGFWRAPGSEVPIYYKPGHDGDNVLVGTRQTLVN</sequence>
<dbReference type="SUPFAM" id="SSF101941">
    <property type="entry name" value="NAC domain"/>
    <property type="match status" value="1"/>
</dbReference>
<dbReference type="GO" id="GO:0003677">
    <property type="term" value="F:DNA binding"/>
    <property type="evidence" value="ECO:0007669"/>
    <property type="project" value="UniProtKB-KW"/>
</dbReference>
<dbReference type="InterPro" id="IPR036093">
    <property type="entry name" value="NAC_dom_sf"/>
</dbReference>
<dbReference type="Gramene" id="LPERR11G11570.1">
    <property type="protein sequence ID" value="LPERR11G11570.1"/>
    <property type="gene ID" value="LPERR11G11570"/>
</dbReference>
<evidence type="ECO:0000256" key="4">
    <source>
        <dbReference type="ARBA" id="ARBA00023242"/>
    </source>
</evidence>
<reference evidence="7" key="2">
    <citation type="submission" date="2013-12" db="EMBL/GenBank/DDBJ databases">
        <authorList>
            <person name="Yu Y."/>
            <person name="Lee S."/>
            <person name="de Baynast K."/>
            <person name="Wissotski M."/>
            <person name="Liu L."/>
            <person name="Talag J."/>
            <person name="Goicoechea J."/>
            <person name="Angelova A."/>
            <person name="Jetty R."/>
            <person name="Kudrna D."/>
            <person name="Golser W."/>
            <person name="Rivera L."/>
            <person name="Zhang J."/>
            <person name="Wing R."/>
        </authorList>
    </citation>
    <scope>NUCLEOTIDE SEQUENCE</scope>
</reference>
<evidence type="ECO:0000256" key="1">
    <source>
        <dbReference type="ARBA" id="ARBA00023015"/>
    </source>
</evidence>
<keyword evidence="4" id="KW-0539">Nucleus</keyword>
<name>A0A0D9XSD3_9ORYZ</name>
<dbReference type="STRING" id="77586.A0A0D9XSD3"/>
<evidence type="ECO:0000313" key="7">
    <source>
        <dbReference type="Proteomes" id="UP000032180"/>
    </source>
</evidence>